<proteinExistence type="predicted"/>
<dbReference type="InterPro" id="IPR000182">
    <property type="entry name" value="GNAT_dom"/>
</dbReference>
<sequence>MEIGWRLARVAWGKGYATEAAKAALYDVFTRVGLRKVLACTDRYNLRSQAVIMRLGLERDPSRDFNRHSARGVRQYWVWIAHQSF</sequence>
<accession>A0A368JYZ1</accession>
<organism evidence="2 3">
    <name type="scientific">Phyllobacterium salinisoli</name>
    <dbReference type="NCBI Taxonomy" id="1899321"/>
    <lineage>
        <taxon>Bacteria</taxon>
        <taxon>Pseudomonadati</taxon>
        <taxon>Pseudomonadota</taxon>
        <taxon>Alphaproteobacteria</taxon>
        <taxon>Hyphomicrobiales</taxon>
        <taxon>Phyllobacteriaceae</taxon>
        <taxon>Phyllobacterium</taxon>
    </lineage>
</organism>
<comment type="caution">
    <text evidence="2">The sequence shown here is derived from an EMBL/GenBank/DDBJ whole genome shotgun (WGS) entry which is preliminary data.</text>
</comment>
<dbReference type="InterPro" id="IPR016181">
    <property type="entry name" value="Acyl_CoA_acyltransferase"/>
</dbReference>
<protein>
    <submittedName>
        <fullName evidence="2">N-acetyltransferase</fullName>
    </submittedName>
</protein>
<evidence type="ECO:0000313" key="2">
    <source>
        <dbReference type="EMBL" id="RCS21655.1"/>
    </source>
</evidence>
<dbReference type="PANTHER" id="PTHR43792:SF1">
    <property type="entry name" value="N-ACETYLTRANSFERASE DOMAIN-CONTAINING PROTEIN"/>
    <property type="match status" value="1"/>
</dbReference>
<evidence type="ECO:0000313" key="3">
    <source>
        <dbReference type="Proteomes" id="UP000253420"/>
    </source>
</evidence>
<dbReference type="AlphaFoldDB" id="A0A368JYZ1"/>
<keyword evidence="2" id="KW-0808">Transferase</keyword>
<dbReference type="Proteomes" id="UP000253420">
    <property type="component" value="Unassembled WGS sequence"/>
</dbReference>
<feature type="domain" description="N-acetyltransferase" evidence="1">
    <location>
        <begin position="1"/>
        <end position="57"/>
    </location>
</feature>
<dbReference type="PANTHER" id="PTHR43792">
    <property type="entry name" value="GNAT FAMILY, PUTATIVE (AFU_ORTHOLOGUE AFUA_3G00765)-RELATED-RELATED"/>
    <property type="match status" value="1"/>
</dbReference>
<evidence type="ECO:0000259" key="1">
    <source>
        <dbReference type="Pfam" id="PF13302"/>
    </source>
</evidence>
<gene>
    <name evidence="2" type="ORF">DUT91_22630</name>
</gene>
<dbReference type="GO" id="GO:0016747">
    <property type="term" value="F:acyltransferase activity, transferring groups other than amino-acyl groups"/>
    <property type="evidence" value="ECO:0007669"/>
    <property type="project" value="InterPro"/>
</dbReference>
<dbReference type="Pfam" id="PF13302">
    <property type="entry name" value="Acetyltransf_3"/>
    <property type="match status" value="1"/>
</dbReference>
<dbReference type="SUPFAM" id="SSF55729">
    <property type="entry name" value="Acyl-CoA N-acyltransferases (Nat)"/>
    <property type="match status" value="1"/>
</dbReference>
<dbReference type="InterPro" id="IPR051531">
    <property type="entry name" value="N-acetyltransferase"/>
</dbReference>
<dbReference type="EMBL" id="QOZG01000018">
    <property type="protein sequence ID" value="RCS21655.1"/>
    <property type="molecule type" value="Genomic_DNA"/>
</dbReference>
<dbReference type="Gene3D" id="3.40.630.30">
    <property type="match status" value="1"/>
</dbReference>
<reference evidence="2 3" key="1">
    <citation type="submission" date="2018-07" db="EMBL/GenBank/DDBJ databases">
        <title>The draft genome of Phyllobacterium salinisoli.</title>
        <authorList>
            <person name="Liu L."/>
            <person name="Li L."/>
            <person name="Zhang X."/>
            <person name="Liang L."/>
        </authorList>
    </citation>
    <scope>NUCLEOTIDE SEQUENCE [LARGE SCALE GENOMIC DNA]</scope>
    <source>
        <strain evidence="2 3">LLAN61</strain>
    </source>
</reference>
<keyword evidence="3" id="KW-1185">Reference proteome</keyword>
<name>A0A368JYZ1_9HYPH</name>